<feature type="chain" id="PRO_5045196840" description="DUF5723 domain-containing protein" evidence="1">
    <location>
        <begin position="21"/>
        <end position="450"/>
    </location>
</feature>
<reference evidence="3" key="1">
    <citation type="journal article" date="2019" name="Int. J. Syst. Evol. Microbiol.">
        <title>The Global Catalogue of Microorganisms (GCM) 10K type strain sequencing project: providing services to taxonomists for standard genome sequencing and annotation.</title>
        <authorList>
            <consortium name="The Broad Institute Genomics Platform"/>
            <consortium name="The Broad Institute Genome Sequencing Center for Infectious Disease"/>
            <person name="Wu L."/>
            <person name="Ma J."/>
        </authorList>
    </citation>
    <scope>NUCLEOTIDE SEQUENCE [LARGE SCALE GENOMIC DNA]</scope>
    <source>
        <strain evidence="3">CGMCC 1.12479</strain>
    </source>
</reference>
<dbReference type="RefSeq" id="WP_188441832.1">
    <property type="nucleotide sequence ID" value="NZ_BMFD01000005.1"/>
</dbReference>
<accession>A0ABQ1MDW3</accession>
<feature type="signal peptide" evidence="1">
    <location>
        <begin position="1"/>
        <end position="20"/>
    </location>
</feature>
<sequence>MKKHLLTLSLLLGTGVLAMAQSPFIGVQNSPRKSMISSMMNPAEINNLDKKIEVNFLSINSSFNNNTITFGNILEFGGDVVDVAFQNAGSTVNMRTDLSILGPSFGIKSGKWAFGFSTQAFLKADIVDLDPTLGQSILDIAFESSNSITSISSNYNQRVNAAGWGEMGFLLGREIINTEKHKFSIGATAKLLFPGSYANFGLDRLSAVIVQDEFEVNLTEATGTLNLSYSEEDFDGGNFGLGTNGFTFGKVNGIGFDLGGNYQLKDAEGRSKLNLGLSIRNLGSMTFAEGQINNTYSMNIPEGEFFSLDQLSSNLDEVEQQLLASGYFTKTTETDGIKTNLPSIISGYAEVKFLKNLYVSAYGQVRTGDDFANETLTAQNLFVITPRLILGKFEVYSPWSKTDVSGYAGGLGLRFGGFFMGSNSILTGLTVDTKQADFHVGLSWGFGRYN</sequence>
<dbReference type="Proteomes" id="UP000635885">
    <property type="component" value="Unassembled WGS sequence"/>
</dbReference>
<evidence type="ECO:0000256" key="1">
    <source>
        <dbReference type="SAM" id="SignalP"/>
    </source>
</evidence>
<organism evidence="2 3">
    <name type="scientific">Belliella aquatica</name>
    <dbReference type="NCBI Taxonomy" id="1323734"/>
    <lineage>
        <taxon>Bacteria</taxon>
        <taxon>Pseudomonadati</taxon>
        <taxon>Bacteroidota</taxon>
        <taxon>Cytophagia</taxon>
        <taxon>Cytophagales</taxon>
        <taxon>Cyclobacteriaceae</taxon>
        <taxon>Belliella</taxon>
    </lineage>
</organism>
<protein>
    <recommendedName>
        <fullName evidence="4">DUF5723 domain-containing protein</fullName>
    </recommendedName>
</protein>
<keyword evidence="1" id="KW-0732">Signal</keyword>
<proteinExistence type="predicted"/>
<evidence type="ECO:0008006" key="4">
    <source>
        <dbReference type="Google" id="ProtNLM"/>
    </source>
</evidence>
<comment type="caution">
    <text evidence="2">The sequence shown here is derived from an EMBL/GenBank/DDBJ whole genome shotgun (WGS) entry which is preliminary data.</text>
</comment>
<evidence type="ECO:0000313" key="3">
    <source>
        <dbReference type="Proteomes" id="UP000635885"/>
    </source>
</evidence>
<keyword evidence="3" id="KW-1185">Reference proteome</keyword>
<dbReference type="EMBL" id="BMFD01000005">
    <property type="protein sequence ID" value="GGC39076.1"/>
    <property type="molecule type" value="Genomic_DNA"/>
</dbReference>
<name>A0ABQ1MDW3_9BACT</name>
<gene>
    <name evidence="2" type="ORF">GCM10010993_17280</name>
</gene>
<evidence type="ECO:0000313" key="2">
    <source>
        <dbReference type="EMBL" id="GGC39076.1"/>
    </source>
</evidence>